<reference evidence="1" key="1">
    <citation type="submission" date="2022-02" db="EMBL/GenBank/DDBJ databases">
        <authorList>
            <person name="Henning P.M."/>
            <person name="McCubbin A.G."/>
            <person name="Shore J.S."/>
        </authorList>
    </citation>
    <scope>NUCLEOTIDE SEQUENCE</scope>
    <source>
        <strain evidence="1">F60SS</strain>
        <tissue evidence="1">Leaves</tissue>
    </source>
</reference>
<dbReference type="EMBL" id="JAKUCV010000981">
    <property type="protein sequence ID" value="KAJ4848170.1"/>
    <property type="molecule type" value="Genomic_DNA"/>
</dbReference>
<reference evidence="1" key="2">
    <citation type="journal article" date="2023" name="Plants (Basel)">
        <title>Annotation of the Turnera subulata (Passifloraceae) Draft Genome Reveals the S-Locus Evolved after the Divergence of Turneroideae from Passifloroideae in a Stepwise Manner.</title>
        <authorList>
            <person name="Henning P.M."/>
            <person name="Roalson E.H."/>
            <person name="Mir W."/>
            <person name="McCubbin A.G."/>
            <person name="Shore J.S."/>
        </authorList>
    </citation>
    <scope>NUCLEOTIDE SEQUENCE</scope>
    <source>
        <strain evidence="1">F60SS</strain>
    </source>
</reference>
<protein>
    <submittedName>
        <fullName evidence="1">Uncharacterized protein</fullName>
    </submittedName>
</protein>
<gene>
    <name evidence="1" type="ORF">Tsubulata_018642</name>
</gene>
<keyword evidence="2" id="KW-1185">Reference proteome</keyword>
<evidence type="ECO:0000313" key="1">
    <source>
        <dbReference type="EMBL" id="KAJ4848170.1"/>
    </source>
</evidence>
<name>A0A9Q0GDQ4_9ROSI</name>
<comment type="caution">
    <text evidence="1">The sequence shown here is derived from an EMBL/GenBank/DDBJ whole genome shotgun (WGS) entry which is preliminary data.</text>
</comment>
<accession>A0A9Q0GDQ4</accession>
<dbReference type="AlphaFoldDB" id="A0A9Q0GDQ4"/>
<proteinExistence type="predicted"/>
<organism evidence="1 2">
    <name type="scientific">Turnera subulata</name>
    <dbReference type="NCBI Taxonomy" id="218843"/>
    <lineage>
        <taxon>Eukaryota</taxon>
        <taxon>Viridiplantae</taxon>
        <taxon>Streptophyta</taxon>
        <taxon>Embryophyta</taxon>
        <taxon>Tracheophyta</taxon>
        <taxon>Spermatophyta</taxon>
        <taxon>Magnoliopsida</taxon>
        <taxon>eudicotyledons</taxon>
        <taxon>Gunneridae</taxon>
        <taxon>Pentapetalae</taxon>
        <taxon>rosids</taxon>
        <taxon>fabids</taxon>
        <taxon>Malpighiales</taxon>
        <taxon>Passifloraceae</taxon>
        <taxon>Turnera</taxon>
    </lineage>
</organism>
<sequence>MNLQEFCPTLQCQVMQIVDLQRPLMREDHPMVAPVQPPLAPMMRLMKRKLSSFMHSMLNTMTISIYVSYVTC</sequence>
<evidence type="ECO:0000313" key="2">
    <source>
        <dbReference type="Proteomes" id="UP001141552"/>
    </source>
</evidence>
<dbReference type="Proteomes" id="UP001141552">
    <property type="component" value="Unassembled WGS sequence"/>
</dbReference>